<organism evidence="2 3">
    <name type="scientific">Croceicoccus marinus</name>
    <dbReference type="NCBI Taxonomy" id="450378"/>
    <lineage>
        <taxon>Bacteria</taxon>
        <taxon>Pseudomonadati</taxon>
        <taxon>Pseudomonadota</taxon>
        <taxon>Alphaproteobacteria</taxon>
        <taxon>Sphingomonadales</taxon>
        <taxon>Erythrobacteraceae</taxon>
        <taxon>Croceicoccus</taxon>
    </lineage>
</organism>
<evidence type="ECO:0000313" key="2">
    <source>
        <dbReference type="EMBL" id="ARU15803.1"/>
    </source>
</evidence>
<protein>
    <submittedName>
        <fullName evidence="2">Uncharacterized protein</fullName>
    </submittedName>
</protein>
<keyword evidence="1" id="KW-1133">Transmembrane helix</keyword>
<keyword evidence="1" id="KW-0472">Membrane</keyword>
<dbReference type="EMBL" id="CP019602">
    <property type="protein sequence ID" value="ARU15803.1"/>
    <property type="molecule type" value="Genomic_DNA"/>
</dbReference>
<sequence>MTEERITRVETPEGNTHVRTEVIRDAEPARSGGGMATALIVLVAVAVLIGAFVLMQGQDAEIAKDNAVAGAADSVGNAAESIGNAADQAAEKIAN</sequence>
<dbReference type="AlphaFoldDB" id="A0A1Z1FAP5"/>
<proteinExistence type="predicted"/>
<dbReference type="RefSeq" id="WP_066843939.1">
    <property type="nucleotide sequence ID" value="NZ_CP019602.1"/>
</dbReference>
<dbReference type="Proteomes" id="UP000195807">
    <property type="component" value="Chromosome"/>
</dbReference>
<keyword evidence="1" id="KW-0812">Transmembrane</keyword>
<dbReference type="KEGG" id="cman:A9D14_05910"/>
<accession>A0A1Z1FAP5</accession>
<keyword evidence="3" id="KW-1185">Reference proteome</keyword>
<gene>
    <name evidence="2" type="ORF">A9D14_05910</name>
</gene>
<reference evidence="2 3" key="1">
    <citation type="submission" date="2017-01" db="EMBL/GenBank/DDBJ databases">
        <title>Complete genome sequence of esterase-producing bacterium Croceicoccus marinus E4A9.</title>
        <authorList>
            <person name="Wu Y.-H."/>
            <person name="Cheng H."/>
            <person name="Xu L."/>
            <person name="Huo Y.-Y."/>
            <person name="Wang C.-S."/>
            <person name="Xu X.-W."/>
        </authorList>
    </citation>
    <scope>NUCLEOTIDE SEQUENCE [LARGE SCALE GENOMIC DNA]</scope>
    <source>
        <strain evidence="2 3">E4A9</strain>
    </source>
</reference>
<name>A0A1Z1FAP5_9SPHN</name>
<evidence type="ECO:0000313" key="3">
    <source>
        <dbReference type="Proteomes" id="UP000195807"/>
    </source>
</evidence>
<dbReference type="STRING" id="450378.GCA_001661675_01181"/>
<evidence type="ECO:0000256" key="1">
    <source>
        <dbReference type="SAM" id="Phobius"/>
    </source>
</evidence>
<feature type="transmembrane region" description="Helical" evidence="1">
    <location>
        <begin position="34"/>
        <end position="54"/>
    </location>
</feature>
<dbReference type="OrthoDB" id="7510110at2"/>